<dbReference type="Proteomes" id="UP000292082">
    <property type="component" value="Unassembled WGS sequence"/>
</dbReference>
<dbReference type="EMBL" id="ML145118">
    <property type="protein sequence ID" value="TBU59032.1"/>
    <property type="molecule type" value="Genomic_DNA"/>
</dbReference>
<reference evidence="2 3" key="1">
    <citation type="submission" date="2019-01" db="EMBL/GenBank/DDBJ databases">
        <title>Draft genome sequences of three monokaryotic isolates of the white-rot basidiomycete fungus Dichomitus squalens.</title>
        <authorList>
            <consortium name="DOE Joint Genome Institute"/>
            <person name="Lopez S.C."/>
            <person name="Andreopoulos B."/>
            <person name="Pangilinan J."/>
            <person name="Lipzen A."/>
            <person name="Riley R."/>
            <person name="Ahrendt S."/>
            <person name="Ng V."/>
            <person name="Barry K."/>
            <person name="Daum C."/>
            <person name="Grigoriev I.V."/>
            <person name="Hilden K.S."/>
            <person name="Makela M.R."/>
            <person name="de Vries R.P."/>
        </authorList>
    </citation>
    <scope>NUCLEOTIDE SEQUENCE [LARGE SCALE GENOMIC DNA]</scope>
    <source>
        <strain evidence="2 3">CBS 464.89</strain>
    </source>
</reference>
<evidence type="ECO:0000256" key="1">
    <source>
        <dbReference type="SAM" id="MobiDB-lite"/>
    </source>
</evidence>
<feature type="compositionally biased region" description="Polar residues" evidence="1">
    <location>
        <begin position="73"/>
        <end position="82"/>
    </location>
</feature>
<sequence>MPRGLMPTRVMWDNQKTLSASHPPAQSCRHPETTITSIRPRTQPTIRKMPTTRTATAAYTSFPRFVTDISPETAATPQSASPSLHAGD</sequence>
<protein>
    <submittedName>
        <fullName evidence="2">Uncharacterized protein</fullName>
    </submittedName>
</protein>
<keyword evidence="3" id="KW-1185">Reference proteome</keyword>
<proteinExistence type="predicted"/>
<organism evidence="2 3">
    <name type="scientific">Dichomitus squalens</name>
    <dbReference type="NCBI Taxonomy" id="114155"/>
    <lineage>
        <taxon>Eukaryota</taxon>
        <taxon>Fungi</taxon>
        <taxon>Dikarya</taxon>
        <taxon>Basidiomycota</taxon>
        <taxon>Agaricomycotina</taxon>
        <taxon>Agaricomycetes</taxon>
        <taxon>Polyporales</taxon>
        <taxon>Polyporaceae</taxon>
        <taxon>Dichomitus</taxon>
    </lineage>
</organism>
<accession>A0A4Q9PWH4</accession>
<name>A0A4Q9PWH4_9APHY</name>
<feature type="region of interest" description="Disordered" evidence="1">
    <location>
        <begin position="68"/>
        <end position="88"/>
    </location>
</feature>
<dbReference type="AlphaFoldDB" id="A0A4Q9PWH4"/>
<evidence type="ECO:0000313" key="3">
    <source>
        <dbReference type="Proteomes" id="UP000292082"/>
    </source>
</evidence>
<gene>
    <name evidence="2" type="ORF">BD310DRAFT_925954</name>
</gene>
<evidence type="ECO:0000313" key="2">
    <source>
        <dbReference type="EMBL" id="TBU59032.1"/>
    </source>
</evidence>